<name>A0ABP8MM43_9BACT</name>
<keyword evidence="2" id="KW-1185">Reference proteome</keyword>
<dbReference type="Proteomes" id="UP001500840">
    <property type="component" value="Unassembled WGS sequence"/>
</dbReference>
<protein>
    <submittedName>
        <fullName evidence="1">Uncharacterized protein</fullName>
    </submittedName>
</protein>
<reference evidence="2" key="1">
    <citation type="journal article" date="2019" name="Int. J. Syst. Evol. Microbiol.">
        <title>The Global Catalogue of Microorganisms (GCM) 10K type strain sequencing project: providing services to taxonomists for standard genome sequencing and annotation.</title>
        <authorList>
            <consortium name="The Broad Institute Genomics Platform"/>
            <consortium name="The Broad Institute Genome Sequencing Center for Infectious Disease"/>
            <person name="Wu L."/>
            <person name="Ma J."/>
        </authorList>
    </citation>
    <scope>NUCLEOTIDE SEQUENCE [LARGE SCALE GENOMIC DNA]</scope>
    <source>
        <strain evidence="2">JCM 17759</strain>
    </source>
</reference>
<dbReference type="EMBL" id="BAABGA010000022">
    <property type="protein sequence ID" value="GAA4451053.1"/>
    <property type="molecule type" value="Genomic_DNA"/>
</dbReference>
<comment type="caution">
    <text evidence="1">The sequence shown here is derived from an EMBL/GenBank/DDBJ whole genome shotgun (WGS) entry which is preliminary data.</text>
</comment>
<organism evidence="1 2">
    <name type="scientific">Novipirellula rosea</name>
    <dbReference type="NCBI Taxonomy" id="1031540"/>
    <lineage>
        <taxon>Bacteria</taxon>
        <taxon>Pseudomonadati</taxon>
        <taxon>Planctomycetota</taxon>
        <taxon>Planctomycetia</taxon>
        <taxon>Pirellulales</taxon>
        <taxon>Pirellulaceae</taxon>
        <taxon>Novipirellula</taxon>
    </lineage>
</organism>
<proteinExistence type="predicted"/>
<gene>
    <name evidence="1" type="ORF">GCM10023156_18150</name>
</gene>
<accession>A0ABP8MM43</accession>
<evidence type="ECO:0000313" key="1">
    <source>
        <dbReference type="EMBL" id="GAA4451053.1"/>
    </source>
</evidence>
<sequence>MAVTLSSGLYSSYLSPNEVGGEVAETGATKNHNKPKVLQPNAIYFGSGAARAARSRRKETFELDRAACAAPLTRRLIT</sequence>
<evidence type="ECO:0000313" key="2">
    <source>
        <dbReference type="Proteomes" id="UP001500840"/>
    </source>
</evidence>